<dbReference type="Gene3D" id="3.20.20.190">
    <property type="entry name" value="Phosphatidylinositol (PI) phosphodiesterase"/>
    <property type="match status" value="1"/>
</dbReference>
<feature type="transmembrane region" description="Helical" evidence="1">
    <location>
        <begin position="21"/>
        <end position="44"/>
    </location>
</feature>
<dbReference type="GO" id="GO:0008081">
    <property type="term" value="F:phosphoric diester hydrolase activity"/>
    <property type="evidence" value="ECO:0007669"/>
    <property type="project" value="InterPro"/>
</dbReference>
<dbReference type="SUPFAM" id="SSF51695">
    <property type="entry name" value="PLC-like phosphodiesterases"/>
    <property type="match status" value="1"/>
</dbReference>
<keyword evidence="1" id="KW-0812">Transmembrane</keyword>
<reference evidence="3 4" key="1">
    <citation type="submission" date="2018-03" db="EMBL/GenBank/DDBJ databases">
        <title>Lachnoclostridium SNUG30386 gen.nov., sp.nov., isolated from human faeces.</title>
        <authorList>
            <person name="Seo B."/>
            <person name="Jeon K."/>
            <person name="Ko G."/>
        </authorList>
    </citation>
    <scope>NUCLEOTIDE SEQUENCE [LARGE SCALE GENOMIC DNA]</scope>
    <source>
        <strain evidence="3 4">SNUG30386</strain>
    </source>
</reference>
<feature type="transmembrane region" description="Helical" evidence="1">
    <location>
        <begin position="324"/>
        <end position="343"/>
    </location>
</feature>
<dbReference type="RefSeq" id="WP_107000637.1">
    <property type="nucleotide sequence ID" value="NZ_DBFCBK010000032.1"/>
</dbReference>
<organism evidence="3 4">
    <name type="scientific">Clostridium fessum</name>
    <dbReference type="NCBI Taxonomy" id="2126740"/>
    <lineage>
        <taxon>Bacteria</taxon>
        <taxon>Bacillati</taxon>
        <taxon>Bacillota</taxon>
        <taxon>Clostridia</taxon>
        <taxon>Eubacteriales</taxon>
        <taxon>Clostridiaceae</taxon>
        <taxon>Clostridium</taxon>
    </lineage>
</organism>
<sequence>MKIRRRMGETKQIVQVNGGNILLFELAFRLLTLPLLLQAVAALFRLSVRASGYSYVTVSNLVSYLLRPVTIAILVLMAAILLVGVSIEAAGLLAAYQAAALSRKMSAFSMFAAGIRLTVSEIRKRNLRLFLVLAVHGLVLHSFLIYRMLCHVKAVKFILPALLAENWGRLLLVGVIVGAVVISLPTIFICFGCMLEQRSFRGGFLRSRELLRGNRVQVVGTLVLCNLAVTAVTVVLYLIAVVIVAVFAVWFADRRLELILVLEARDRIEMVLMPLMSIALMSVNYGALTVLYVQLDRKRQNKERWKFEAGEHAGLPWMSRRNRMAALALLTALSAGAMYDAFYRGNVLAADQLREVQLTAHRGASTSAPENTMPAMEAAVDQMADFAELDVQETRDGVLVLFHDSTLERIDGTRRTIRSLSWDELQQVDAGGWYSEQYSGTRIPKLEDVIEYVRGRMMLNIEIKYAGASSDLPEKVVDCIRENDFVEQCVVTSTSLSYLKRVKAADSDIYTGYILSAAYGSYYEDDAIDFISLISSSANRKLVERVHACGKEVHVWTVNKKSELERMKMIGVDNIITDRPILAREVILGEENAENLLARLRALLR</sequence>
<dbReference type="EMBL" id="PYLO01000002">
    <property type="protein sequence ID" value="PST37517.1"/>
    <property type="molecule type" value="Genomic_DNA"/>
</dbReference>
<proteinExistence type="predicted"/>
<comment type="caution">
    <text evidence="3">The sequence shown here is derived from an EMBL/GenBank/DDBJ whole genome shotgun (WGS) entry which is preliminary data.</text>
</comment>
<feature type="domain" description="GP-PDE" evidence="2">
    <location>
        <begin position="356"/>
        <end position="587"/>
    </location>
</feature>
<accession>A0A2T3FQE1</accession>
<feature type="transmembrane region" description="Helical" evidence="1">
    <location>
        <begin position="271"/>
        <end position="295"/>
    </location>
</feature>
<protein>
    <recommendedName>
        <fullName evidence="2">GP-PDE domain-containing protein</fullName>
    </recommendedName>
</protein>
<feature type="transmembrane region" description="Helical" evidence="1">
    <location>
        <begin position="169"/>
        <end position="197"/>
    </location>
</feature>
<feature type="transmembrane region" description="Helical" evidence="1">
    <location>
        <begin position="64"/>
        <end position="96"/>
    </location>
</feature>
<dbReference type="InterPro" id="IPR030395">
    <property type="entry name" value="GP_PDE_dom"/>
</dbReference>
<keyword evidence="4" id="KW-1185">Reference proteome</keyword>
<dbReference type="Pfam" id="PF03009">
    <property type="entry name" value="GDPD"/>
    <property type="match status" value="1"/>
</dbReference>
<dbReference type="Proteomes" id="UP000241048">
    <property type="component" value="Unassembled WGS sequence"/>
</dbReference>
<dbReference type="PANTHER" id="PTHR46211:SF8">
    <property type="entry name" value="PHOSPHODIESTERASE"/>
    <property type="match status" value="1"/>
</dbReference>
<evidence type="ECO:0000313" key="4">
    <source>
        <dbReference type="Proteomes" id="UP000241048"/>
    </source>
</evidence>
<evidence type="ECO:0000313" key="3">
    <source>
        <dbReference type="EMBL" id="PST37517.1"/>
    </source>
</evidence>
<keyword evidence="1" id="KW-0472">Membrane</keyword>
<evidence type="ECO:0000256" key="1">
    <source>
        <dbReference type="SAM" id="Phobius"/>
    </source>
</evidence>
<gene>
    <name evidence="3" type="ORF">C7U56_06330</name>
</gene>
<dbReference type="AlphaFoldDB" id="A0A2T3FQE1"/>
<feature type="transmembrane region" description="Helical" evidence="1">
    <location>
        <begin position="218"/>
        <end position="251"/>
    </location>
</feature>
<dbReference type="InterPro" id="IPR017946">
    <property type="entry name" value="PLC-like_Pdiesterase_TIM-brl"/>
</dbReference>
<feature type="transmembrane region" description="Helical" evidence="1">
    <location>
        <begin position="129"/>
        <end position="149"/>
    </location>
</feature>
<dbReference type="GO" id="GO:0006629">
    <property type="term" value="P:lipid metabolic process"/>
    <property type="evidence" value="ECO:0007669"/>
    <property type="project" value="InterPro"/>
</dbReference>
<dbReference type="InterPro" id="IPR018476">
    <property type="entry name" value="GlyceroP-diester-Pdiesterase_M"/>
</dbReference>
<name>A0A2T3FQE1_9CLOT</name>
<keyword evidence="1" id="KW-1133">Transmembrane helix</keyword>
<dbReference type="PROSITE" id="PS51704">
    <property type="entry name" value="GP_PDE"/>
    <property type="match status" value="1"/>
</dbReference>
<dbReference type="Pfam" id="PF10110">
    <property type="entry name" value="GPDPase_memb"/>
    <property type="match status" value="1"/>
</dbReference>
<dbReference type="PANTHER" id="PTHR46211">
    <property type="entry name" value="GLYCEROPHOSPHORYL DIESTER PHOSPHODIESTERASE"/>
    <property type="match status" value="1"/>
</dbReference>
<evidence type="ECO:0000259" key="2">
    <source>
        <dbReference type="PROSITE" id="PS51704"/>
    </source>
</evidence>